<dbReference type="RefSeq" id="WP_187996984.1">
    <property type="nucleotide sequence ID" value="NZ_JACEXG010000005.1"/>
</dbReference>
<feature type="transmembrane region" description="Helical" evidence="7">
    <location>
        <begin position="71"/>
        <end position="91"/>
    </location>
</feature>
<name>A0ABS2TJE5_9ACTO</name>
<dbReference type="InterPro" id="IPR017871">
    <property type="entry name" value="ABC_transporter-like_CS"/>
</dbReference>
<evidence type="ECO:0000256" key="7">
    <source>
        <dbReference type="SAM" id="Phobius"/>
    </source>
</evidence>
<dbReference type="SMART" id="SM00382">
    <property type="entry name" value="AAA"/>
    <property type="match status" value="1"/>
</dbReference>
<feature type="transmembrane region" description="Helical" evidence="7">
    <location>
        <begin position="140"/>
        <end position="167"/>
    </location>
</feature>
<keyword evidence="2 7" id="KW-0812">Transmembrane</keyword>
<evidence type="ECO:0000256" key="5">
    <source>
        <dbReference type="ARBA" id="ARBA00022989"/>
    </source>
</evidence>
<dbReference type="PROSITE" id="PS50929">
    <property type="entry name" value="ABC_TM1F"/>
    <property type="match status" value="1"/>
</dbReference>
<evidence type="ECO:0000259" key="9">
    <source>
        <dbReference type="PROSITE" id="PS50929"/>
    </source>
</evidence>
<organism evidence="10 11">
    <name type="scientific">Flaviflexus equikiangi</name>
    <dbReference type="NCBI Taxonomy" id="2758573"/>
    <lineage>
        <taxon>Bacteria</taxon>
        <taxon>Bacillati</taxon>
        <taxon>Actinomycetota</taxon>
        <taxon>Actinomycetes</taxon>
        <taxon>Actinomycetales</taxon>
        <taxon>Actinomycetaceae</taxon>
        <taxon>Flaviflexus</taxon>
    </lineage>
</organism>
<feature type="transmembrane region" description="Helical" evidence="7">
    <location>
        <begin position="261"/>
        <end position="281"/>
    </location>
</feature>
<evidence type="ECO:0000256" key="3">
    <source>
        <dbReference type="ARBA" id="ARBA00022741"/>
    </source>
</evidence>
<dbReference type="InterPro" id="IPR036640">
    <property type="entry name" value="ABC1_TM_sf"/>
</dbReference>
<dbReference type="SUPFAM" id="SSF90123">
    <property type="entry name" value="ABC transporter transmembrane region"/>
    <property type="match status" value="1"/>
</dbReference>
<dbReference type="InterPro" id="IPR011527">
    <property type="entry name" value="ABC1_TM_dom"/>
</dbReference>
<gene>
    <name evidence="10" type="ORF">JVW63_09330</name>
</gene>
<keyword evidence="4 10" id="KW-0067">ATP-binding</keyword>
<keyword evidence="3" id="KW-0547">Nucleotide-binding</keyword>
<dbReference type="SUPFAM" id="SSF52540">
    <property type="entry name" value="P-loop containing nucleoside triphosphate hydrolases"/>
    <property type="match status" value="1"/>
</dbReference>
<dbReference type="InterPro" id="IPR039421">
    <property type="entry name" value="Type_1_exporter"/>
</dbReference>
<evidence type="ECO:0000256" key="6">
    <source>
        <dbReference type="ARBA" id="ARBA00023136"/>
    </source>
</evidence>
<feature type="transmembrane region" description="Helical" evidence="7">
    <location>
        <begin position="21"/>
        <end position="51"/>
    </location>
</feature>
<dbReference type="GO" id="GO:0005524">
    <property type="term" value="F:ATP binding"/>
    <property type="evidence" value="ECO:0007669"/>
    <property type="project" value="UniProtKB-KW"/>
</dbReference>
<reference evidence="11" key="1">
    <citation type="submission" date="2021-02" db="EMBL/GenBank/DDBJ databases">
        <title>Leucobacter sp. CX169.</title>
        <authorList>
            <person name="Cheng Y."/>
        </authorList>
    </citation>
    <scope>NUCLEOTIDE SEQUENCE [LARGE SCALE GENOMIC DNA]</scope>
    <source>
        <strain evidence="11">JY899</strain>
    </source>
</reference>
<dbReference type="PROSITE" id="PS50893">
    <property type="entry name" value="ABC_TRANSPORTER_2"/>
    <property type="match status" value="1"/>
</dbReference>
<proteinExistence type="predicted"/>
<dbReference type="Pfam" id="PF00005">
    <property type="entry name" value="ABC_tran"/>
    <property type="match status" value="1"/>
</dbReference>
<feature type="transmembrane region" description="Helical" evidence="7">
    <location>
        <begin position="173"/>
        <end position="193"/>
    </location>
</feature>
<dbReference type="PANTHER" id="PTHR24221:SF654">
    <property type="entry name" value="ATP-BINDING CASSETTE SUB-FAMILY B MEMBER 6"/>
    <property type="match status" value="1"/>
</dbReference>
<evidence type="ECO:0000313" key="11">
    <source>
        <dbReference type="Proteomes" id="UP000705983"/>
    </source>
</evidence>
<accession>A0ABS2TJE5</accession>
<dbReference type="PROSITE" id="PS00211">
    <property type="entry name" value="ABC_TRANSPORTER_1"/>
    <property type="match status" value="1"/>
</dbReference>
<dbReference type="Proteomes" id="UP000705983">
    <property type="component" value="Unassembled WGS sequence"/>
</dbReference>
<keyword evidence="6 7" id="KW-0472">Membrane</keyword>
<evidence type="ECO:0000256" key="2">
    <source>
        <dbReference type="ARBA" id="ARBA00022692"/>
    </source>
</evidence>
<evidence type="ECO:0000256" key="4">
    <source>
        <dbReference type="ARBA" id="ARBA00022840"/>
    </source>
</evidence>
<comment type="subcellular location">
    <subcellularLocation>
        <location evidence="1">Cell membrane</location>
        <topology evidence="1">Multi-pass membrane protein</topology>
    </subcellularLocation>
</comment>
<dbReference type="PANTHER" id="PTHR24221">
    <property type="entry name" value="ATP-BINDING CASSETTE SUB-FAMILY B"/>
    <property type="match status" value="1"/>
</dbReference>
<dbReference type="EMBL" id="JAFFJS010000005">
    <property type="protein sequence ID" value="MBM9433892.1"/>
    <property type="molecule type" value="Genomic_DNA"/>
</dbReference>
<dbReference type="InterPro" id="IPR003593">
    <property type="entry name" value="AAA+_ATPase"/>
</dbReference>
<evidence type="ECO:0000259" key="8">
    <source>
        <dbReference type="PROSITE" id="PS50893"/>
    </source>
</evidence>
<protein>
    <submittedName>
        <fullName evidence="10">ABC transporter ATP-binding protein</fullName>
    </submittedName>
</protein>
<feature type="domain" description="ABC transporter" evidence="8">
    <location>
        <begin position="355"/>
        <end position="590"/>
    </location>
</feature>
<keyword evidence="5 7" id="KW-1133">Transmembrane helix</keyword>
<dbReference type="InterPro" id="IPR003439">
    <property type="entry name" value="ABC_transporter-like_ATP-bd"/>
</dbReference>
<evidence type="ECO:0000313" key="10">
    <source>
        <dbReference type="EMBL" id="MBM9433892.1"/>
    </source>
</evidence>
<sequence>MKDGYKNLMRAMPFLPDGASRYMVVYIIVASLLSIMDIAALMALAFSMTSILSSQDIVIPVVGWRFGQNQYVWVILAISAVILLKAVLSLVQQWFATRRFADFEMDLGRTLFDAYLGAPWVDRLGRSTSELVRMADVGVAAINAGLILPLMGLPAMLISSLTVIAILLVAQPVTAIVTLFYLGLIAMLIYWLLSRRTLEAGRVNRRYSFKAAGLMTDMVGALKEVTLRDKFTEVSSVVQDARFHATRARANIQFLGSVPKFVMDFALIGGLIIIGAASFLISGTMDAAINAVVLFTVSAIRLIPALTGFQGTVNVLNSNASQVRAILRDIEEAQTYIERRKVAGRQPLAHDPRELVLDNVSFTYPNRVDPAIRDISMTIRMGTSVAFVGESGSGKSTLVDVILGLLEPQQGTIRIDGQDLDDVLANWRSLIGYVPQDVSLFDGTIEQNVALTWKGEIDREKVIECLKKAQMWETTLERPGGLQATIGERGIGLSGGQRQRLGIARALYADPLILILDEATSALDSETEAEVSKAIHNLRGEVTMISIAHRLSTVKDSDVLFFMKDGRVVTSGTFSEVIAAAPDFARQAALSGLGSNVEVSGSASSEGER</sequence>
<dbReference type="Gene3D" id="1.20.1560.10">
    <property type="entry name" value="ABC transporter type 1, transmembrane domain"/>
    <property type="match status" value="1"/>
</dbReference>
<dbReference type="Gene3D" id="3.40.50.300">
    <property type="entry name" value="P-loop containing nucleotide triphosphate hydrolases"/>
    <property type="match status" value="1"/>
</dbReference>
<feature type="domain" description="ABC transmembrane type-1" evidence="9">
    <location>
        <begin position="24"/>
        <end position="318"/>
    </location>
</feature>
<dbReference type="InterPro" id="IPR027417">
    <property type="entry name" value="P-loop_NTPase"/>
</dbReference>
<comment type="caution">
    <text evidence="10">The sequence shown here is derived from an EMBL/GenBank/DDBJ whole genome shotgun (WGS) entry which is preliminary data.</text>
</comment>
<evidence type="ECO:0000256" key="1">
    <source>
        <dbReference type="ARBA" id="ARBA00004651"/>
    </source>
</evidence>
<keyword evidence="11" id="KW-1185">Reference proteome</keyword>